<dbReference type="RefSeq" id="WP_378775143.1">
    <property type="nucleotide sequence ID" value="NZ_JBHTMX010000048.1"/>
</dbReference>
<keyword evidence="2" id="KW-1185">Reference proteome</keyword>
<keyword evidence="1" id="KW-0966">Cell projection</keyword>
<organism evidence="1 2">
    <name type="scientific">Methylopila musalis</name>
    <dbReference type="NCBI Taxonomy" id="1134781"/>
    <lineage>
        <taxon>Bacteria</taxon>
        <taxon>Pseudomonadati</taxon>
        <taxon>Pseudomonadota</taxon>
        <taxon>Alphaproteobacteria</taxon>
        <taxon>Hyphomicrobiales</taxon>
        <taxon>Methylopilaceae</taxon>
        <taxon>Methylopila</taxon>
    </lineage>
</organism>
<comment type="caution">
    <text evidence="1">The sequence shown here is derived from an EMBL/GenBank/DDBJ whole genome shotgun (WGS) entry which is preliminary data.</text>
</comment>
<proteinExistence type="predicted"/>
<evidence type="ECO:0000313" key="1">
    <source>
        <dbReference type="EMBL" id="MFD1331909.1"/>
    </source>
</evidence>
<dbReference type="Proteomes" id="UP001597171">
    <property type="component" value="Unassembled WGS sequence"/>
</dbReference>
<evidence type="ECO:0000313" key="2">
    <source>
        <dbReference type="Proteomes" id="UP001597171"/>
    </source>
</evidence>
<dbReference type="Pfam" id="PF10768">
    <property type="entry name" value="FliX"/>
    <property type="match status" value="1"/>
</dbReference>
<keyword evidence="1" id="KW-0282">Flagellum</keyword>
<dbReference type="InterPro" id="IPR019704">
    <property type="entry name" value="Flagellar_assmbl_FliX_class2"/>
</dbReference>
<gene>
    <name evidence="1" type="ORF">ACFQ4O_07835</name>
</gene>
<accession>A0ABW3Z6U1</accession>
<protein>
    <submittedName>
        <fullName evidence="1">Flagellar assembly protein FliX</fullName>
    </submittedName>
</protein>
<sequence>RGRGLLDALEALKADMLHGRAGSASLEALRALLAEAGETTGDAGLDDTLAAIDLRAQVELAKLRQADPRRP</sequence>
<dbReference type="EMBL" id="JBHTMX010000048">
    <property type="protein sequence ID" value="MFD1331909.1"/>
    <property type="molecule type" value="Genomic_DNA"/>
</dbReference>
<keyword evidence="1" id="KW-0969">Cilium</keyword>
<name>A0ABW3Z6U1_9HYPH</name>
<reference evidence="2" key="1">
    <citation type="journal article" date="2019" name="Int. J. Syst. Evol. Microbiol.">
        <title>The Global Catalogue of Microorganisms (GCM) 10K type strain sequencing project: providing services to taxonomists for standard genome sequencing and annotation.</title>
        <authorList>
            <consortium name="The Broad Institute Genomics Platform"/>
            <consortium name="The Broad Institute Genome Sequencing Center for Infectious Disease"/>
            <person name="Wu L."/>
            <person name="Ma J."/>
        </authorList>
    </citation>
    <scope>NUCLEOTIDE SEQUENCE [LARGE SCALE GENOMIC DNA]</scope>
    <source>
        <strain evidence="2">CCUG 61696</strain>
    </source>
</reference>
<feature type="non-terminal residue" evidence="1">
    <location>
        <position position="1"/>
    </location>
</feature>